<comment type="caution">
    <text evidence="4">The sequence shown here is derived from an EMBL/GenBank/DDBJ whole genome shotgun (WGS) entry which is preliminary data.</text>
</comment>
<dbReference type="RefSeq" id="WP_004735472.1">
    <property type="nucleotide sequence ID" value="NZ_AP025508.1"/>
</dbReference>
<dbReference type="EMBL" id="VTXL01000034">
    <property type="protein sequence ID" value="NOJ15811.1"/>
    <property type="molecule type" value="Genomic_DNA"/>
</dbReference>
<dbReference type="Pfam" id="PF14467">
    <property type="entry name" value="DUF4426"/>
    <property type="match status" value="1"/>
</dbReference>
<reference evidence="9" key="2">
    <citation type="submission" date="2016-07" db="EMBL/GenBank/DDBJ databases">
        <title>Nontailed viruses are major unrecognized killers of bacteria in the ocean.</title>
        <authorList>
            <person name="Kauffman K."/>
            <person name="Hussain F."/>
            <person name="Yang J."/>
            <person name="Arevalo P."/>
            <person name="Brown J."/>
            <person name="Cutler M."/>
            <person name="Kelly L."/>
            <person name="Polz M.F."/>
        </authorList>
    </citation>
    <scope>NUCLEOTIDE SEQUENCE [LARGE SCALE GENOMIC DNA]</scope>
    <source>
        <strain evidence="9">10N.286.54.F3</strain>
    </source>
</reference>
<accession>A0A1C3J5Y0</accession>
<keyword evidence="12" id="KW-1185">Reference proteome</keyword>
<dbReference type="Proteomes" id="UP001569200">
    <property type="component" value="Unassembled WGS sequence"/>
</dbReference>
<evidence type="ECO:0000313" key="7">
    <source>
        <dbReference type="EMBL" id="PMF34081.1"/>
    </source>
</evidence>
<dbReference type="GeneID" id="77315227"/>
<dbReference type="Proteomes" id="UP000519158">
    <property type="component" value="Unassembled WGS sequence"/>
</dbReference>
<evidence type="ECO:0000313" key="3">
    <source>
        <dbReference type="EMBL" id="KPL93623.1"/>
    </source>
</evidence>
<dbReference type="EMBL" id="MCSW01000023">
    <property type="protein sequence ID" value="PMF34081.1"/>
    <property type="molecule type" value="Genomic_DNA"/>
</dbReference>
<keyword evidence="1" id="KW-0732">Signal</keyword>
<dbReference type="Proteomes" id="UP000235405">
    <property type="component" value="Unassembled WGS sequence"/>
</dbReference>
<reference evidence="4" key="6">
    <citation type="submission" date="2023-07" db="EMBL/GenBank/DDBJ databases">
        <title>Genome content predicts the carbon catabolic preferences of heterotrophic bacteria.</title>
        <authorList>
            <person name="Gralka M."/>
        </authorList>
    </citation>
    <scope>NUCLEOTIDE SEQUENCE</scope>
    <source>
        <strain evidence="4">6E02</strain>
    </source>
</reference>
<name>A0A0P6YRK0_VIBSP</name>
<dbReference type="Gene3D" id="2.60.40.3340">
    <property type="entry name" value="Domain of unknown function DUF4426"/>
    <property type="match status" value="1"/>
</dbReference>
<protein>
    <submittedName>
        <fullName evidence="4">DUF4426 domain-containing protein</fullName>
    </submittedName>
</protein>
<evidence type="ECO:0000313" key="10">
    <source>
        <dbReference type="Proteomes" id="UP000519158"/>
    </source>
</evidence>
<reference evidence="7" key="4">
    <citation type="journal article" date="2018" name="Nature">
        <title>A major lineage of non-tailed dsDNA viruses as unrecognized killers of marine bacteria.</title>
        <authorList>
            <person name="Kauffman K.M."/>
            <person name="Hussain F.A."/>
            <person name="Yang J."/>
            <person name="Arevalo P."/>
            <person name="Brown J.M."/>
            <person name="Chang W.K."/>
            <person name="VanInsberghe D."/>
            <person name="Elsherbini J."/>
            <person name="Sharma R.S."/>
            <person name="Cutler M.B."/>
            <person name="Kelly L."/>
            <person name="Polz M.F."/>
        </authorList>
    </citation>
    <scope>NUCLEOTIDE SEQUENCE</scope>
    <source>
        <strain evidence="7">10N.286.54.F3</strain>
    </source>
</reference>
<evidence type="ECO:0000256" key="1">
    <source>
        <dbReference type="SAM" id="SignalP"/>
    </source>
</evidence>
<gene>
    <name evidence="5" type="ORF">ACED33_14815</name>
    <name evidence="3" type="ORF">AN168_13430</name>
    <name evidence="7" type="ORF">BCV19_21615</name>
    <name evidence="6" type="ORF">F0234_23990</name>
    <name evidence="4" type="ORF">Q8W42_21460</name>
</gene>
<dbReference type="Proteomes" id="UP001177935">
    <property type="component" value="Unassembled WGS sequence"/>
</dbReference>
<feature type="chain" id="PRO_5015043623" evidence="1">
    <location>
        <begin position="20"/>
        <end position="143"/>
    </location>
</feature>
<evidence type="ECO:0000313" key="11">
    <source>
        <dbReference type="Proteomes" id="UP001177935"/>
    </source>
</evidence>
<dbReference type="EMBL" id="LIZK01000005">
    <property type="protein sequence ID" value="KPL93623.1"/>
    <property type="molecule type" value="Genomic_DNA"/>
</dbReference>
<evidence type="ECO:0000259" key="2">
    <source>
        <dbReference type="Pfam" id="PF14467"/>
    </source>
</evidence>
<organism evidence="4 11">
    <name type="scientific">Vibrio splendidus</name>
    <dbReference type="NCBI Taxonomy" id="29497"/>
    <lineage>
        <taxon>Bacteria</taxon>
        <taxon>Pseudomonadati</taxon>
        <taxon>Pseudomonadota</taxon>
        <taxon>Gammaproteobacteria</taxon>
        <taxon>Vibrionales</taxon>
        <taxon>Vibrionaceae</taxon>
        <taxon>Vibrio</taxon>
    </lineage>
</organism>
<evidence type="ECO:0000313" key="12">
    <source>
        <dbReference type="Proteomes" id="UP001569200"/>
    </source>
</evidence>
<reference evidence="3 8" key="1">
    <citation type="submission" date="2015-08" db="EMBL/GenBank/DDBJ databases">
        <title>Draft Genome Sequence of Vibrio splendidus UCD-SED7.</title>
        <authorList>
            <person name="Lee R.D."/>
            <person name="Lang J.M."/>
            <person name="Coil D.A."/>
            <person name="Jospin G."/>
            <person name="Eisen J.A."/>
        </authorList>
    </citation>
    <scope>NUCLEOTIDE SEQUENCE [LARGE SCALE GENOMIC DNA]</scope>
    <source>
        <strain evidence="3 8">UCD-SED7</strain>
    </source>
</reference>
<evidence type="ECO:0000313" key="4">
    <source>
        <dbReference type="EMBL" id="MDP2503275.1"/>
    </source>
</evidence>
<accession>A0A0P6YRK0</accession>
<proteinExistence type="predicted"/>
<evidence type="ECO:0000313" key="6">
    <source>
        <dbReference type="EMBL" id="NOJ15811.1"/>
    </source>
</evidence>
<evidence type="ECO:0000313" key="5">
    <source>
        <dbReference type="EMBL" id="MEZ8181956.1"/>
    </source>
</evidence>
<reference evidence="6 10" key="5">
    <citation type="submission" date="2019-09" db="EMBL/GenBank/DDBJ databases">
        <title>Draft genome sequencing and comparative genomics of hatchery-associated Vibrios.</title>
        <authorList>
            <person name="Kehlet-Delgado H."/>
            <person name="Mueller R.S."/>
        </authorList>
    </citation>
    <scope>NUCLEOTIDE SEQUENCE [LARGE SCALE GENOMIC DNA]</scope>
    <source>
        <strain evidence="6 10">99-70-13A3</strain>
    </source>
</reference>
<reference evidence="5 12" key="7">
    <citation type="submission" date="2024-06" db="EMBL/GenBank/DDBJ databases">
        <authorList>
            <person name="Steensen K."/>
            <person name="Seneca J."/>
            <person name="Bartlau N."/>
            <person name="Yu A.X."/>
            <person name="Polz M.F."/>
        </authorList>
    </citation>
    <scope>NUCLEOTIDE SEQUENCE [LARGE SCALE GENOMIC DNA]</scope>
    <source>
        <strain evidence="5 12">1F145</strain>
    </source>
</reference>
<feature type="signal peptide" evidence="1">
    <location>
        <begin position="1"/>
        <end position="19"/>
    </location>
</feature>
<dbReference type="InterPro" id="IPR025218">
    <property type="entry name" value="DUF4426"/>
</dbReference>
<dbReference type="EMBL" id="JBGOOW010000017">
    <property type="protein sequence ID" value="MEZ8181956.1"/>
    <property type="molecule type" value="Genomic_DNA"/>
</dbReference>
<dbReference type="EMBL" id="JAUYVL010000019">
    <property type="protein sequence ID" value="MDP2503275.1"/>
    <property type="molecule type" value="Genomic_DNA"/>
</dbReference>
<reference evidence="7" key="3">
    <citation type="submission" date="2016-07" db="EMBL/GenBank/DDBJ databases">
        <authorList>
            <person name="Wan K."/>
            <person name="Booth B."/>
            <person name="Spirohn K."/>
            <person name="Hao T."/>
            <person name="Hu Y."/>
            <person name="Calderwood M."/>
            <person name="Hill D."/>
            <person name="Mohr S."/>
            <person name="Vidal M."/>
            <person name="Celniker S."/>
            <person name="Perrimon N."/>
        </authorList>
    </citation>
    <scope>NUCLEOTIDE SEQUENCE</scope>
    <source>
        <strain evidence="7">10N.286.54.F3</strain>
    </source>
</reference>
<dbReference type="AlphaFoldDB" id="A0A0P6YRK0"/>
<dbReference type="Proteomes" id="UP000050463">
    <property type="component" value="Unassembled WGS sequence"/>
</dbReference>
<evidence type="ECO:0000313" key="8">
    <source>
        <dbReference type="Proteomes" id="UP000050463"/>
    </source>
</evidence>
<evidence type="ECO:0000313" key="9">
    <source>
        <dbReference type="Proteomes" id="UP000235405"/>
    </source>
</evidence>
<feature type="domain" description="DUF4426" evidence="2">
    <location>
        <begin position="23"/>
        <end position="142"/>
    </location>
</feature>
<sequence>MRLWITALLTALIALPSSAGQFKSIKDVEVHYSAFNSTFLTAQVAKQYKLKRNGYSAILNISVLDNASLGKPATTAKITGTARNLVGNTRTLNFREIKEGDAIYYLAEFPITHEENITFNIDVNAGLKGTGPLRFTQKFYIEE</sequence>